<sequence>MVALAAASLAGHVLQSLSLTGDAISESRQIHASISGTLKEHDDLERLTIDFKGLGGWVQASAGLAGFRREMTLHITVNLRSRIDVLNFQQTESFQALKDATKEGAQKILEALSDSRDHLVATTGSQTKQMRALHTHTETILSQEFKSAAANSKNRAKQPAPLRPKNNRAPGRRYLMPSLM</sequence>
<dbReference type="GeneID" id="59286008"/>
<name>A0A8H6L6N4_9LECA</name>
<comment type="caution">
    <text evidence="2">The sequence shown here is derived from an EMBL/GenBank/DDBJ whole genome shotgun (WGS) entry which is preliminary data.</text>
</comment>
<gene>
    <name evidence="2" type="ORF">HO173_004343</name>
</gene>
<accession>A0A8H6L6N4</accession>
<feature type="region of interest" description="Disordered" evidence="1">
    <location>
        <begin position="147"/>
        <end position="180"/>
    </location>
</feature>
<dbReference type="RefSeq" id="XP_037166777.1">
    <property type="nucleotide sequence ID" value="XM_037306267.1"/>
</dbReference>
<evidence type="ECO:0000256" key="1">
    <source>
        <dbReference type="SAM" id="MobiDB-lite"/>
    </source>
</evidence>
<evidence type="ECO:0000313" key="3">
    <source>
        <dbReference type="Proteomes" id="UP000578531"/>
    </source>
</evidence>
<reference evidence="2 3" key="1">
    <citation type="journal article" date="2020" name="Genomics">
        <title>Complete, high-quality genomes from long-read metagenomic sequencing of two wolf lichen thalli reveals enigmatic genome architecture.</title>
        <authorList>
            <person name="McKenzie S.K."/>
            <person name="Walston R.F."/>
            <person name="Allen J.L."/>
        </authorList>
    </citation>
    <scope>NUCLEOTIDE SEQUENCE [LARGE SCALE GENOMIC DNA]</scope>
    <source>
        <strain evidence="2">WasteWater2</strain>
    </source>
</reference>
<keyword evidence="3" id="KW-1185">Reference proteome</keyword>
<proteinExistence type="predicted"/>
<organism evidence="2 3">
    <name type="scientific">Letharia columbiana</name>
    <dbReference type="NCBI Taxonomy" id="112416"/>
    <lineage>
        <taxon>Eukaryota</taxon>
        <taxon>Fungi</taxon>
        <taxon>Dikarya</taxon>
        <taxon>Ascomycota</taxon>
        <taxon>Pezizomycotina</taxon>
        <taxon>Lecanoromycetes</taxon>
        <taxon>OSLEUM clade</taxon>
        <taxon>Lecanoromycetidae</taxon>
        <taxon>Lecanorales</taxon>
        <taxon>Lecanorineae</taxon>
        <taxon>Parmeliaceae</taxon>
        <taxon>Letharia</taxon>
    </lineage>
</organism>
<evidence type="ECO:0000313" key="2">
    <source>
        <dbReference type="EMBL" id="KAF6237453.1"/>
    </source>
</evidence>
<protein>
    <submittedName>
        <fullName evidence="2">Uncharacterized protein</fullName>
    </submittedName>
</protein>
<dbReference type="Proteomes" id="UP000578531">
    <property type="component" value="Unassembled WGS sequence"/>
</dbReference>
<dbReference type="OrthoDB" id="3558752at2759"/>
<dbReference type="EMBL" id="JACCJC010000014">
    <property type="protein sequence ID" value="KAF6237453.1"/>
    <property type="molecule type" value="Genomic_DNA"/>
</dbReference>
<dbReference type="AlphaFoldDB" id="A0A8H6L6N4"/>